<accession>A0A0W0ZIL6</accession>
<comment type="caution">
    <text evidence="1">The sequence shown here is derived from an EMBL/GenBank/DDBJ whole genome shotgun (WGS) entry which is preliminary data.</text>
</comment>
<dbReference type="InterPro" id="IPR036691">
    <property type="entry name" value="Endo/exonu/phosph_ase_sf"/>
</dbReference>
<protein>
    <recommendedName>
        <fullName evidence="3">Endonuclease/Exonuclease/phosphatase family protein</fullName>
    </recommendedName>
</protein>
<organism evidence="1 2">
    <name type="scientific">Legionella steelei</name>
    <dbReference type="NCBI Taxonomy" id="947033"/>
    <lineage>
        <taxon>Bacteria</taxon>
        <taxon>Pseudomonadati</taxon>
        <taxon>Pseudomonadota</taxon>
        <taxon>Gammaproteobacteria</taxon>
        <taxon>Legionellales</taxon>
        <taxon>Legionellaceae</taxon>
        <taxon>Legionella</taxon>
    </lineage>
</organism>
<evidence type="ECO:0000313" key="1">
    <source>
        <dbReference type="EMBL" id="KTD69053.1"/>
    </source>
</evidence>
<gene>
    <name evidence="1" type="ORF">Lste_2211</name>
</gene>
<dbReference type="OrthoDB" id="9802724at2"/>
<dbReference type="AlphaFoldDB" id="A0A0W0ZIL6"/>
<dbReference type="EMBL" id="LNYY01000019">
    <property type="protein sequence ID" value="KTD69053.1"/>
    <property type="molecule type" value="Genomic_DNA"/>
</dbReference>
<keyword evidence="2" id="KW-1185">Reference proteome</keyword>
<reference evidence="1 2" key="1">
    <citation type="submission" date="2015-11" db="EMBL/GenBank/DDBJ databases">
        <title>Genomic analysis of 38 Legionella species identifies large and diverse effector repertoires.</title>
        <authorList>
            <person name="Burstein D."/>
            <person name="Amaro F."/>
            <person name="Zusman T."/>
            <person name="Lifshitz Z."/>
            <person name="Cohen O."/>
            <person name="Gilbert J.A."/>
            <person name="Pupko T."/>
            <person name="Shuman H.A."/>
            <person name="Segal G."/>
        </authorList>
    </citation>
    <scope>NUCLEOTIDE SEQUENCE [LARGE SCALE GENOMIC DNA]</scope>
    <source>
        <strain evidence="1 2">IMVS3376</strain>
    </source>
</reference>
<dbReference type="RefSeq" id="WP_058511010.1">
    <property type="nucleotide sequence ID" value="NZ_LNYY01000019.1"/>
</dbReference>
<sequence length="341" mass="38485">MNVRKEIFTILSLALVSTGTFSAGSISVVNMNVSGHLTEYSHTKEAYEKLFMDLNKGNIDFVGTEEMLHGINEDFITALEATSSASNGFVDFRPIGRERGGISGQSPDEMVSIFYNASRWTLKEYNKLEDNPVLKNNCNEYTLNIDEKTTQPCKLAFEKAFDPNKTTRYQYTFPLNYVDDNHRSSYFPGDTKNEWGPWNRLATFGVFTSTQASGISPQTTVIVIVAHFPKGKEGQVIYKKVAFESIYDHIVKPLTAAYPGAAVIFMGDLNYNPNRDKNYFNLLDYIKGKSLFKEPSICGNDDDVIWTIATNNLTQSQCLQYPQAESFNTTDHVVTQSIYNW</sequence>
<dbReference type="PATRIC" id="fig|947033.5.peg.2343"/>
<dbReference type="Gene3D" id="3.60.10.10">
    <property type="entry name" value="Endonuclease/exonuclease/phosphatase"/>
    <property type="match status" value="1"/>
</dbReference>
<evidence type="ECO:0000313" key="2">
    <source>
        <dbReference type="Proteomes" id="UP000054926"/>
    </source>
</evidence>
<dbReference type="Proteomes" id="UP000054926">
    <property type="component" value="Unassembled WGS sequence"/>
</dbReference>
<evidence type="ECO:0008006" key="3">
    <source>
        <dbReference type="Google" id="ProtNLM"/>
    </source>
</evidence>
<name>A0A0W0ZIL6_9GAMM</name>
<dbReference type="SUPFAM" id="SSF56219">
    <property type="entry name" value="DNase I-like"/>
    <property type="match status" value="1"/>
</dbReference>
<proteinExistence type="predicted"/>